<evidence type="ECO:0000313" key="3">
    <source>
        <dbReference type="Proteomes" id="UP000033588"/>
    </source>
</evidence>
<accession>A0A0F4TL66</accession>
<evidence type="ECO:0000313" key="2">
    <source>
        <dbReference type="EMBL" id="KJZ44819.1"/>
    </source>
</evidence>
<reference evidence="2 3" key="1">
    <citation type="submission" date="2015-03" db="EMBL/GenBank/DDBJ databases">
        <title>Comparative genomics of Pseudomonas insights into diversity of traits involved in vanlence and defense.</title>
        <authorList>
            <person name="Qin Y."/>
        </authorList>
    </citation>
    <scope>NUCLEOTIDE SEQUENCE [LARGE SCALE GENOMIC DNA]</scope>
    <source>
        <strain evidence="2 3">C8</strain>
    </source>
</reference>
<evidence type="ECO:0000256" key="1">
    <source>
        <dbReference type="SAM" id="Phobius"/>
    </source>
</evidence>
<dbReference type="AlphaFoldDB" id="A0A0F4TL66"/>
<sequence length="68" mass="7596">MKVGSGLLDYQLSPATVPLFSRLILRLEINMHNSELGIMIISLIGLFGFASLAFEYLSARRSKKNKPQ</sequence>
<organism evidence="2 3">
    <name type="scientific">Pseudomonas fluorescens</name>
    <dbReference type="NCBI Taxonomy" id="294"/>
    <lineage>
        <taxon>Bacteria</taxon>
        <taxon>Pseudomonadati</taxon>
        <taxon>Pseudomonadota</taxon>
        <taxon>Gammaproteobacteria</taxon>
        <taxon>Pseudomonadales</taxon>
        <taxon>Pseudomonadaceae</taxon>
        <taxon>Pseudomonas</taxon>
    </lineage>
</organism>
<keyword evidence="1" id="KW-0472">Membrane</keyword>
<dbReference type="PATRIC" id="fig|294.132.peg.2438"/>
<protein>
    <submittedName>
        <fullName evidence="2">Uncharacterized protein</fullName>
    </submittedName>
</protein>
<keyword evidence="1" id="KW-0812">Transmembrane</keyword>
<comment type="caution">
    <text evidence="2">The sequence shown here is derived from an EMBL/GenBank/DDBJ whole genome shotgun (WGS) entry which is preliminary data.</text>
</comment>
<proteinExistence type="predicted"/>
<dbReference type="EMBL" id="LACC01000020">
    <property type="protein sequence ID" value="KJZ44819.1"/>
    <property type="molecule type" value="Genomic_DNA"/>
</dbReference>
<feature type="transmembrane region" description="Helical" evidence="1">
    <location>
        <begin position="36"/>
        <end position="57"/>
    </location>
</feature>
<name>A0A0F4TL66_PSEFL</name>
<keyword evidence="1" id="KW-1133">Transmembrane helix</keyword>
<dbReference type="Proteomes" id="UP000033588">
    <property type="component" value="Unassembled WGS sequence"/>
</dbReference>
<gene>
    <name evidence="2" type="ORF">VC35_16345</name>
</gene>